<accession>A0A1Y1XPH7</accession>
<evidence type="ECO:0000313" key="1">
    <source>
        <dbReference type="EMBL" id="ORX87650.1"/>
    </source>
</evidence>
<dbReference type="AlphaFoldDB" id="A0A1Y1XPH7"/>
<protein>
    <submittedName>
        <fullName evidence="1">Uncharacterized protein</fullName>
    </submittedName>
</protein>
<sequence length="161" mass="18366">MESEKYGCLISITKAVTNIKRNNTNPRKFYFYNIVILGKCYFKKKRNLTLSQLGSAADGLLELLFGAKGNSRLCDRVVSANSNELSDKLFACQKGTTDCDKRAYFDARGQRRRNRNVKVPNDPAVNYRQKQSSEVDIDMPYSITPTLFPHFVGHIIEMGYH</sequence>
<gene>
    <name evidence="1" type="ORF">BCR32DRAFT_274258</name>
</gene>
<reference evidence="1 2" key="2">
    <citation type="submission" date="2016-08" db="EMBL/GenBank/DDBJ databases">
        <title>Pervasive Adenine N6-methylation of Active Genes in Fungi.</title>
        <authorList>
            <consortium name="DOE Joint Genome Institute"/>
            <person name="Mondo S.J."/>
            <person name="Dannebaum R.O."/>
            <person name="Kuo R.C."/>
            <person name="Labutti K."/>
            <person name="Haridas S."/>
            <person name="Kuo A."/>
            <person name="Salamov A."/>
            <person name="Ahrendt S.R."/>
            <person name="Lipzen A."/>
            <person name="Sullivan W."/>
            <person name="Andreopoulos W.B."/>
            <person name="Clum A."/>
            <person name="Lindquist E."/>
            <person name="Daum C."/>
            <person name="Ramamoorthy G.K."/>
            <person name="Gryganskyi A."/>
            <person name="Culley D."/>
            <person name="Magnuson J.K."/>
            <person name="James T.Y."/>
            <person name="O'Malley M.A."/>
            <person name="Stajich J.E."/>
            <person name="Spatafora J.W."/>
            <person name="Visel A."/>
            <person name="Grigoriev I.V."/>
        </authorList>
    </citation>
    <scope>NUCLEOTIDE SEQUENCE [LARGE SCALE GENOMIC DNA]</scope>
    <source>
        <strain evidence="1 2">S4</strain>
    </source>
</reference>
<proteinExistence type="predicted"/>
<name>A0A1Y1XPH7_9FUNG</name>
<dbReference type="Proteomes" id="UP000193944">
    <property type="component" value="Unassembled WGS sequence"/>
</dbReference>
<comment type="caution">
    <text evidence="1">The sequence shown here is derived from an EMBL/GenBank/DDBJ whole genome shotgun (WGS) entry which is preliminary data.</text>
</comment>
<reference evidence="1 2" key="1">
    <citation type="submission" date="2016-08" db="EMBL/GenBank/DDBJ databases">
        <title>A Parts List for Fungal Cellulosomes Revealed by Comparative Genomics.</title>
        <authorList>
            <consortium name="DOE Joint Genome Institute"/>
            <person name="Haitjema C.H."/>
            <person name="Gilmore S.P."/>
            <person name="Henske J.K."/>
            <person name="Solomon K.V."/>
            <person name="De Groot R."/>
            <person name="Kuo A."/>
            <person name="Mondo S.J."/>
            <person name="Salamov A.A."/>
            <person name="Labutti K."/>
            <person name="Zhao Z."/>
            <person name="Chiniquy J."/>
            <person name="Barry K."/>
            <person name="Brewer H.M."/>
            <person name="Purvine S.O."/>
            <person name="Wright A.T."/>
            <person name="Boxma B."/>
            <person name="Van Alen T."/>
            <person name="Hackstein J.H."/>
            <person name="Baker S.E."/>
            <person name="Grigoriev I.V."/>
            <person name="O'Malley M.A."/>
        </authorList>
    </citation>
    <scope>NUCLEOTIDE SEQUENCE [LARGE SCALE GENOMIC DNA]</scope>
    <source>
        <strain evidence="1 2">S4</strain>
    </source>
</reference>
<evidence type="ECO:0000313" key="2">
    <source>
        <dbReference type="Proteomes" id="UP000193944"/>
    </source>
</evidence>
<organism evidence="1 2">
    <name type="scientific">Anaeromyces robustus</name>
    <dbReference type="NCBI Taxonomy" id="1754192"/>
    <lineage>
        <taxon>Eukaryota</taxon>
        <taxon>Fungi</taxon>
        <taxon>Fungi incertae sedis</taxon>
        <taxon>Chytridiomycota</taxon>
        <taxon>Chytridiomycota incertae sedis</taxon>
        <taxon>Neocallimastigomycetes</taxon>
        <taxon>Neocallimastigales</taxon>
        <taxon>Neocallimastigaceae</taxon>
        <taxon>Anaeromyces</taxon>
    </lineage>
</organism>
<dbReference type="EMBL" id="MCFG01000006">
    <property type="protein sequence ID" value="ORX87650.1"/>
    <property type="molecule type" value="Genomic_DNA"/>
</dbReference>
<keyword evidence="2" id="KW-1185">Reference proteome</keyword>